<evidence type="ECO:0000313" key="2">
    <source>
        <dbReference type="EMBL" id="GAA5197224.1"/>
    </source>
</evidence>
<dbReference type="EMBL" id="BAABKK010000023">
    <property type="protein sequence ID" value="GAA5197224.1"/>
    <property type="molecule type" value="Genomic_DNA"/>
</dbReference>
<comment type="caution">
    <text evidence="2">The sequence shown here is derived from an EMBL/GenBank/DDBJ whole genome shotgun (WGS) entry which is preliminary data.</text>
</comment>
<feature type="region of interest" description="Disordered" evidence="1">
    <location>
        <begin position="1"/>
        <end position="61"/>
    </location>
</feature>
<sequence length="78" mass="8279">MIAALAADGAGDQTGTDQRQPKQRLAAGRDLGGRRQQFTKSQTQNARQLLDGGDPATPVVKDQMPLAVIEVRPGPRVS</sequence>
<accession>A0ABP9SL81</accession>
<evidence type="ECO:0000256" key="1">
    <source>
        <dbReference type="SAM" id="MobiDB-lite"/>
    </source>
</evidence>
<gene>
    <name evidence="2" type="ORF">GCM10023346_31400</name>
</gene>
<organism evidence="2 3">
    <name type="scientific">Arthrobacter gyeryongensis</name>
    <dbReference type="NCBI Taxonomy" id="1650592"/>
    <lineage>
        <taxon>Bacteria</taxon>
        <taxon>Bacillati</taxon>
        <taxon>Actinomycetota</taxon>
        <taxon>Actinomycetes</taxon>
        <taxon>Micrococcales</taxon>
        <taxon>Micrococcaceae</taxon>
        <taxon>Arthrobacter</taxon>
    </lineage>
</organism>
<proteinExistence type="predicted"/>
<feature type="compositionally biased region" description="Polar residues" evidence="1">
    <location>
        <begin position="38"/>
        <end position="47"/>
    </location>
</feature>
<evidence type="ECO:0000313" key="3">
    <source>
        <dbReference type="Proteomes" id="UP001500200"/>
    </source>
</evidence>
<reference evidence="3" key="1">
    <citation type="journal article" date="2019" name="Int. J. Syst. Evol. Microbiol.">
        <title>The Global Catalogue of Microorganisms (GCM) 10K type strain sequencing project: providing services to taxonomists for standard genome sequencing and annotation.</title>
        <authorList>
            <consortium name="The Broad Institute Genomics Platform"/>
            <consortium name="The Broad Institute Genome Sequencing Center for Infectious Disease"/>
            <person name="Wu L."/>
            <person name="Ma J."/>
        </authorList>
    </citation>
    <scope>NUCLEOTIDE SEQUENCE [LARGE SCALE GENOMIC DNA]</scope>
    <source>
        <strain evidence="3">JCM 18514</strain>
    </source>
</reference>
<protein>
    <submittedName>
        <fullName evidence="2">Uncharacterized protein</fullName>
    </submittedName>
</protein>
<dbReference type="Proteomes" id="UP001500200">
    <property type="component" value="Unassembled WGS sequence"/>
</dbReference>
<name>A0ABP9SL81_9MICC</name>
<keyword evidence="3" id="KW-1185">Reference proteome</keyword>